<dbReference type="RefSeq" id="WP_065537267.1">
    <property type="nucleotide sequence ID" value="NZ_CP016534.2"/>
</dbReference>
<protein>
    <submittedName>
        <fullName evidence="1">Uncharacterized protein</fullName>
    </submittedName>
</protein>
<dbReference type="EMBL" id="CP016534">
    <property type="protein sequence ID" value="ANU11983.1"/>
    <property type="molecule type" value="Genomic_DNA"/>
</dbReference>
<accession>A0ABN4RJ29</accession>
<keyword evidence="2" id="KW-1185">Reference proteome</keyword>
<name>A0ABN4RJ29_9BACL</name>
<evidence type="ECO:0000313" key="1">
    <source>
        <dbReference type="EMBL" id="ANU11983.1"/>
    </source>
</evidence>
<organism evidence="1 2">
    <name type="scientific">Planococcus antarcticus DSM 14505</name>
    <dbReference type="NCBI Taxonomy" id="1185653"/>
    <lineage>
        <taxon>Bacteria</taxon>
        <taxon>Bacillati</taxon>
        <taxon>Bacillota</taxon>
        <taxon>Bacilli</taxon>
        <taxon>Bacillales</taxon>
        <taxon>Caryophanaceae</taxon>
        <taxon>Planococcus</taxon>
    </lineage>
</organism>
<sequence>MIKTSDTTKSKADTLIYQDFAMALIYFSKGKVNPDEARKITEDVLAKVDLTNSSIAHKGINWLAKETLKRRHIV</sequence>
<evidence type="ECO:0000313" key="2">
    <source>
        <dbReference type="Proteomes" id="UP000092661"/>
    </source>
</evidence>
<gene>
    <name evidence="1" type="ORF">BBH88_17840</name>
</gene>
<dbReference type="Proteomes" id="UP000092661">
    <property type="component" value="Chromosome"/>
</dbReference>
<proteinExistence type="predicted"/>
<reference evidence="1" key="1">
    <citation type="submission" date="2016-10" db="EMBL/GenBank/DDBJ databases">
        <authorList>
            <person name="See-Too W.S."/>
        </authorList>
    </citation>
    <scope>NUCLEOTIDE SEQUENCE</scope>
    <source>
        <strain evidence="1">DSM 14505</strain>
    </source>
</reference>